<dbReference type="AlphaFoldDB" id="A0A6B9Z9T4"/>
<protein>
    <submittedName>
        <fullName evidence="2">Uncharacterized protein</fullName>
    </submittedName>
</protein>
<name>A0A6B9Z9T4_9BACT</name>
<proteinExistence type="predicted"/>
<dbReference type="RefSeq" id="WP_162330026.1">
    <property type="nucleotide sequence ID" value="NZ_CP048113.1"/>
</dbReference>
<sequence>MVLLNTGVVELTSNVGKDDEVEFTGEVPVNANGNPIGIRASTEIVTDLIKHDGTDVFITESDDVDKNDPVNFTDGSTPGKGSGSSIRYNPYIRNDVSDKTTSIVNVDVSFGFSPFVLLGHELFHALELKYGKK</sequence>
<dbReference type="EMBL" id="CP048113">
    <property type="protein sequence ID" value="QHS58321.1"/>
    <property type="molecule type" value="Genomic_DNA"/>
</dbReference>
<accession>A0A6B9Z9T4</accession>
<evidence type="ECO:0000313" key="3">
    <source>
        <dbReference type="Proteomes" id="UP000476411"/>
    </source>
</evidence>
<gene>
    <name evidence="2" type="ORF">GWR21_01545</name>
</gene>
<reference evidence="2 3" key="1">
    <citation type="submission" date="2020-01" db="EMBL/GenBank/DDBJ databases">
        <title>Complete genome sequence of Chitinophaga sp. H33E-04 isolated from quinoa roots.</title>
        <authorList>
            <person name="Weon H.-Y."/>
            <person name="Lee S.A."/>
        </authorList>
    </citation>
    <scope>NUCLEOTIDE SEQUENCE [LARGE SCALE GENOMIC DNA]</scope>
    <source>
        <strain evidence="2 3">H33E-04</strain>
    </source>
</reference>
<evidence type="ECO:0000256" key="1">
    <source>
        <dbReference type="SAM" id="MobiDB-lite"/>
    </source>
</evidence>
<dbReference type="KEGG" id="chih:GWR21_01545"/>
<dbReference type="Proteomes" id="UP000476411">
    <property type="component" value="Chromosome"/>
</dbReference>
<keyword evidence="3" id="KW-1185">Reference proteome</keyword>
<organism evidence="2 3">
    <name type="scientific">Chitinophaga agri</name>
    <dbReference type="NCBI Taxonomy" id="2703787"/>
    <lineage>
        <taxon>Bacteria</taxon>
        <taxon>Pseudomonadati</taxon>
        <taxon>Bacteroidota</taxon>
        <taxon>Chitinophagia</taxon>
        <taxon>Chitinophagales</taxon>
        <taxon>Chitinophagaceae</taxon>
        <taxon>Chitinophaga</taxon>
    </lineage>
</organism>
<feature type="region of interest" description="Disordered" evidence="1">
    <location>
        <begin position="67"/>
        <end position="88"/>
    </location>
</feature>
<evidence type="ECO:0000313" key="2">
    <source>
        <dbReference type="EMBL" id="QHS58321.1"/>
    </source>
</evidence>